<dbReference type="EMBL" id="CASHTH010000278">
    <property type="protein sequence ID" value="CAI7996760.1"/>
    <property type="molecule type" value="Genomic_DNA"/>
</dbReference>
<comment type="caution">
    <text evidence="1">The sequence shown here is derived from an EMBL/GenBank/DDBJ whole genome shotgun (WGS) entry which is preliminary data.</text>
</comment>
<dbReference type="Proteomes" id="UP001174909">
    <property type="component" value="Unassembled WGS sequence"/>
</dbReference>
<organism evidence="1 2">
    <name type="scientific">Geodia barretti</name>
    <name type="common">Barrett's horny sponge</name>
    <dbReference type="NCBI Taxonomy" id="519541"/>
    <lineage>
        <taxon>Eukaryota</taxon>
        <taxon>Metazoa</taxon>
        <taxon>Porifera</taxon>
        <taxon>Demospongiae</taxon>
        <taxon>Heteroscleromorpha</taxon>
        <taxon>Tetractinellida</taxon>
        <taxon>Astrophorina</taxon>
        <taxon>Geodiidae</taxon>
        <taxon>Geodia</taxon>
    </lineage>
</organism>
<name>A0AA35QYV8_GEOBA</name>
<proteinExistence type="predicted"/>
<keyword evidence="2" id="KW-1185">Reference proteome</keyword>
<gene>
    <name evidence="1" type="ORF">GBAR_LOCUS1950</name>
</gene>
<accession>A0AA35QYV8</accession>
<reference evidence="1" key="1">
    <citation type="submission" date="2023-03" db="EMBL/GenBank/DDBJ databases">
        <authorList>
            <person name="Steffen K."/>
            <person name="Cardenas P."/>
        </authorList>
    </citation>
    <scope>NUCLEOTIDE SEQUENCE</scope>
</reference>
<evidence type="ECO:0000313" key="1">
    <source>
        <dbReference type="EMBL" id="CAI7996760.1"/>
    </source>
</evidence>
<dbReference type="AlphaFoldDB" id="A0AA35QYV8"/>
<evidence type="ECO:0000313" key="2">
    <source>
        <dbReference type="Proteomes" id="UP001174909"/>
    </source>
</evidence>
<protein>
    <submittedName>
        <fullName evidence="1">Uncharacterized protein</fullName>
    </submittedName>
</protein>
<sequence>MQNMAKHRHWTWVECKTEEEPMEGRERETLFLGDGLVGESWLG</sequence>